<dbReference type="EMBL" id="JAFFRZ010000001">
    <property type="protein sequence ID" value="MDH4621448.1"/>
    <property type="molecule type" value="Genomic_DNA"/>
</dbReference>
<reference evidence="2" key="1">
    <citation type="submission" date="2021-02" db="EMBL/GenBank/DDBJ databases">
        <title>Genome analysis of blister spot of apple pathogen from New York area.</title>
        <authorList>
            <person name="Kandel P."/>
            <person name="Hockett K.L."/>
            <person name="Santander R."/>
            <person name="Acimovic S."/>
        </authorList>
    </citation>
    <scope>NUCLEOTIDE SEQUENCE</scope>
    <source>
        <strain evidence="2">PSP1</strain>
    </source>
</reference>
<dbReference type="RefSeq" id="WP_044308935.1">
    <property type="nucleotide sequence ID" value="NZ_JAFFRY010000009.1"/>
</dbReference>
<gene>
    <name evidence="2" type="ORF">JW322_06600</name>
</gene>
<dbReference type="AlphaFoldDB" id="A0A0N8SIJ5"/>
<dbReference type="Proteomes" id="UP001162155">
    <property type="component" value="Unassembled WGS sequence"/>
</dbReference>
<evidence type="ECO:0000256" key="1">
    <source>
        <dbReference type="SAM" id="MobiDB-lite"/>
    </source>
</evidence>
<protein>
    <submittedName>
        <fullName evidence="2">Uncharacterized protein</fullName>
    </submittedName>
</protein>
<feature type="region of interest" description="Disordered" evidence="1">
    <location>
        <begin position="99"/>
        <end position="122"/>
    </location>
</feature>
<name>A0A0N8SIJ5_PSESX</name>
<sequence length="122" mass="13597">MNEHSNSLQSQIQKLSPSKGDLLVIYPERPMTILQHDQLTESLEPFAARIGCNLLVSQPGTHVALQPNSAVILEEMRKQTELLRLMTEQQMLLINALSEDEQADPDAEPTTYMDGTPIVGRS</sequence>
<evidence type="ECO:0000313" key="3">
    <source>
        <dbReference type="Proteomes" id="UP001162155"/>
    </source>
</evidence>
<organism evidence="2 3">
    <name type="scientific">Pseudomonas syringae pv. papulans</name>
    <dbReference type="NCBI Taxonomy" id="83963"/>
    <lineage>
        <taxon>Bacteria</taxon>
        <taxon>Pseudomonadati</taxon>
        <taxon>Pseudomonadota</taxon>
        <taxon>Gammaproteobacteria</taxon>
        <taxon>Pseudomonadales</taxon>
        <taxon>Pseudomonadaceae</taxon>
        <taxon>Pseudomonas</taxon>
        <taxon>Pseudomonas syringae</taxon>
    </lineage>
</organism>
<evidence type="ECO:0000313" key="2">
    <source>
        <dbReference type="EMBL" id="MDH4621448.1"/>
    </source>
</evidence>
<proteinExistence type="predicted"/>
<comment type="caution">
    <text evidence="2">The sequence shown here is derived from an EMBL/GenBank/DDBJ whole genome shotgun (WGS) entry which is preliminary data.</text>
</comment>
<accession>A0A0N8SIJ5</accession>